<dbReference type="InterPro" id="IPR004360">
    <property type="entry name" value="Glyas_Fos-R_dOase_dom"/>
</dbReference>
<organism evidence="2 3">
    <name type="scientific">Rhizobium rhizogenes NBRC 13257</name>
    <dbReference type="NCBI Taxonomy" id="1220581"/>
    <lineage>
        <taxon>Bacteria</taxon>
        <taxon>Pseudomonadati</taxon>
        <taxon>Pseudomonadota</taxon>
        <taxon>Alphaproteobacteria</taxon>
        <taxon>Hyphomicrobiales</taxon>
        <taxon>Rhizobiaceae</taxon>
        <taxon>Rhizobium/Agrobacterium group</taxon>
        <taxon>Rhizobium</taxon>
    </lineage>
</organism>
<feature type="domain" description="VOC" evidence="1">
    <location>
        <begin position="82"/>
        <end position="204"/>
    </location>
</feature>
<dbReference type="InterPro" id="IPR037523">
    <property type="entry name" value="VOC_core"/>
</dbReference>
<dbReference type="PROSITE" id="PS51819">
    <property type="entry name" value="VOC"/>
    <property type="match status" value="1"/>
</dbReference>
<dbReference type="InterPro" id="IPR029068">
    <property type="entry name" value="Glyas_Bleomycin-R_OHBP_Dase"/>
</dbReference>
<protein>
    <recommendedName>
        <fullName evidence="1">VOC domain-containing protein</fullName>
    </recommendedName>
</protein>
<dbReference type="EMBL" id="BAYX01000014">
    <property type="protein sequence ID" value="GAJ95887.1"/>
    <property type="molecule type" value="Genomic_DNA"/>
</dbReference>
<evidence type="ECO:0000313" key="2">
    <source>
        <dbReference type="EMBL" id="GAJ95887.1"/>
    </source>
</evidence>
<sequence>MIHSIVRSPCACPKSALIGIVEKGRVGFGKPDPFYLEALFRALARVPTTRKLGHTGRAARVGVGDFGRHASAGRPMELPAMRLNHLDLHVPDVAATRDVLVSAFGLIEIETRGVNGLAILRDDAGLELVISRPIEKFGGADSASVGRNTYHVGFILPSREAVDEQFERAKSAGCEIWQPPSAVRGGWLFYCFAPGRILIEVGWRSDPTA</sequence>
<dbReference type="Pfam" id="PF00903">
    <property type="entry name" value="Glyoxalase"/>
    <property type="match status" value="1"/>
</dbReference>
<name>A0AA87QEL7_RHIRH</name>
<evidence type="ECO:0000313" key="3">
    <source>
        <dbReference type="Proteomes" id="UP000026941"/>
    </source>
</evidence>
<reference evidence="2 3" key="1">
    <citation type="submission" date="2014-05" db="EMBL/GenBank/DDBJ databases">
        <title>Whole genome shotgun sequence of Rhizobium rhizogenes NBRC 13257.</title>
        <authorList>
            <person name="Katano-Makiyama Y."/>
            <person name="Hosoyama A."/>
            <person name="Hashimoto M."/>
            <person name="Hosoyama Y."/>
            <person name="Noguchi M."/>
            <person name="Tsuchikane K."/>
            <person name="Kimura A."/>
            <person name="Ohji S."/>
            <person name="Ichikawa N."/>
            <person name="Yamazoe A."/>
            <person name="Fujita N."/>
        </authorList>
    </citation>
    <scope>NUCLEOTIDE SEQUENCE [LARGE SCALE GENOMIC DNA]</scope>
    <source>
        <strain evidence="2 3">NBRC 13257</strain>
    </source>
</reference>
<comment type="caution">
    <text evidence="2">The sequence shown here is derived from an EMBL/GenBank/DDBJ whole genome shotgun (WGS) entry which is preliminary data.</text>
</comment>
<accession>A0AA87QEL7</accession>
<dbReference type="CDD" id="cd06587">
    <property type="entry name" value="VOC"/>
    <property type="match status" value="1"/>
</dbReference>
<dbReference type="AlphaFoldDB" id="A0AA87QEL7"/>
<dbReference type="Gene3D" id="3.10.180.10">
    <property type="entry name" value="2,3-Dihydroxybiphenyl 1,2-Dioxygenase, domain 1"/>
    <property type="match status" value="1"/>
</dbReference>
<evidence type="ECO:0000259" key="1">
    <source>
        <dbReference type="PROSITE" id="PS51819"/>
    </source>
</evidence>
<dbReference type="SUPFAM" id="SSF54593">
    <property type="entry name" value="Glyoxalase/Bleomycin resistance protein/Dihydroxybiphenyl dioxygenase"/>
    <property type="match status" value="1"/>
</dbReference>
<proteinExistence type="predicted"/>
<dbReference type="Proteomes" id="UP000026941">
    <property type="component" value="Unassembled WGS sequence"/>
</dbReference>
<gene>
    <name evidence="2" type="ORF">RRH01S_14_00365</name>
</gene>